<protein>
    <submittedName>
        <fullName evidence="2">Uncharacterized protein</fullName>
    </submittedName>
</protein>
<evidence type="ECO:0000256" key="1">
    <source>
        <dbReference type="SAM" id="Phobius"/>
    </source>
</evidence>
<keyword evidence="3" id="KW-1185">Reference proteome</keyword>
<dbReference type="VEuPathDB" id="PiroplasmaDB:BEWA_043230"/>
<evidence type="ECO:0000313" key="2">
    <source>
        <dbReference type="EMBL" id="EKX74282.1"/>
    </source>
</evidence>
<dbReference type="GeneID" id="15807730"/>
<dbReference type="Proteomes" id="UP000031512">
    <property type="component" value="Unassembled WGS sequence"/>
</dbReference>
<accession>L1LFU4</accession>
<feature type="transmembrane region" description="Helical" evidence="1">
    <location>
        <begin position="214"/>
        <end position="233"/>
    </location>
</feature>
<evidence type="ECO:0000313" key="3">
    <source>
        <dbReference type="Proteomes" id="UP000031512"/>
    </source>
</evidence>
<organism evidence="2 3">
    <name type="scientific">Theileria equi strain WA</name>
    <dbReference type="NCBI Taxonomy" id="1537102"/>
    <lineage>
        <taxon>Eukaryota</taxon>
        <taxon>Sar</taxon>
        <taxon>Alveolata</taxon>
        <taxon>Apicomplexa</taxon>
        <taxon>Aconoidasida</taxon>
        <taxon>Piroplasmida</taxon>
        <taxon>Theileriidae</taxon>
        <taxon>Theileria</taxon>
    </lineage>
</organism>
<dbReference type="EMBL" id="ACOU01000002">
    <property type="protein sequence ID" value="EKX74282.1"/>
    <property type="molecule type" value="Genomic_DNA"/>
</dbReference>
<dbReference type="OrthoDB" id="360691at2759"/>
<comment type="caution">
    <text evidence="2">The sequence shown here is derived from an EMBL/GenBank/DDBJ whole genome shotgun (WGS) entry which is preliminary data.</text>
</comment>
<feature type="transmembrane region" description="Helical" evidence="1">
    <location>
        <begin position="6"/>
        <end position="25"/>
    </location>
</feature>
<dbReference type="eggNOG" id="ENOG502TN0R">
    <property type="taxonomic scope" value="Eukaryota"/>
</dbReference>
<proteinExistence type="predicted"/>
<reference evidence="2 3" key="1">
    <citation type="journal article" date="2012" name="BMC Genomics">
        <title>Comparative genomic analysis and phylogenetic position of Theileria equi.</title>
        <authorList>
            <person name="Kappmeyer L.S."/>
            <person name="Thiagarajan M."/>
            <person name="Herndon D.R."/>
            <person name="Ramsay J.D."/>
            <person name="Caler E."/>
            <person name="Djikeng A."/>
            <person name="Gillespie J.J."/>
            <person name="Lau A.O."/>
            <person name="Roalson E.H."/>
            <person name="Silva J.C."/>
            <person name="Silva M.G."/>
            <person name="Suarez C.E."/>
            <person name="Ueti M.W."/>
            <person name="Nene V.M."/>
            <person name="Mealey R.H."/>
            <person name="Knowles D.P."/>
            <person name="Brayton K.A."/>
        </authorList>
    </citation>
    <scope>NUCLEOTIDE SEQUENCE [LARGE SCALE GENOMIC DNA]</scope>
    <source>
        <strain evidence="2 3">WA</strain>
    </source>
</reference>
<dbReference type="RefSeq" id="XP_004833734.1">
    <property type="nucleotide sequence ID" value="XM_004833677.1"/>
</dbReference>
<dbReference type="KEGG" id="beq:BEWA_043230"/>
<name>L1LFU4_THEEQ</name>
<sequence length="234" mass="26512">MISSILIFSYCIQFYAWGLSTILYGPGYPNRFACLHDVYGVALSNFRIPEILNTRIVSAPDHVSRVVEGPQDISLERELTQATLRLVRESHMLKNGLIYPDIMESLQMRIAEDYVAAHSAVVSLNTLRVLQYIINTLNAFAKDNVKYSRGLKDDNAKFLVCSAIVYAKVSDKLERQRTKRLQKLKDETKRISFNLTTFGKVKTTGDLSLFKSGFITNNIFVGISIVVTGIFWIM</sequence>
<keyword evidence="1" id="KW-0472">Membrane</keyword>
<dbReference type="AlphaFoldDB" id="L1LFU4"/>
<keyword evidence="1" id="KW-0812">Transmembrane</keyword>
<keyword evidence="1" id="KW-1133">Transmembrane helix</keyword>
<gene>
    <name evidence="2" type="ORF">BEWA_043230</name>
</gene>